<evidence type="ECO:0000259" key="1">
    <source>
        <dbReference type="PROSITE" id="PS50878"/>
    </source>
</evidence>
<evidence type="ECO:0000313" key="4">
    <source>
        <dbReference type="Proteomes" id="UP001151760"/>
    </source>
</evidence>
<reference evidence="3" key="2">
    <citation type="submission" date="2022-01" db="EMBL/GenBank/DDBJ databases">
        <authorList>
            <person name="Yamashiro T."/>
            <person name="Shiraishi A."/>
            <person name="Satake H."/>
            <person name="Nakayama K."/>
        </authorList>
    </citation>
    <scope>NUCLEOTIDE SEQUENCE</scope>
</reference>
<evidence type="ECO:0000259" key="2">
    <source>
        <dbReference type="PROSITE" id="PS50994"/>
    </source>
</evidence>
<dbReference type="PANTHER" id="PTHR33116">
    <property type="entry name" value="REVERSE TRANSCRIPTASE ZINC-BINDING DOMAIN-CONTAINING PROTEIN-RELATED-RELATED"/>
    <property type="match status" value="1"/>
</dbReference>
<dbReference type="InterPro" id="IPR036397">
    <property type="entry name" value="RNaseH_sf"/>
</dbReference>
<dbReference type="Pfam" id="PF07727">
    <property type="entry name" value="RVT_2"/>
    <property type="match status" value="1"/>
</dbReference>
<protein>
    <submittedName>
        <fullName evidence="3">Retrotransposon protein, putative, ty1-copia subclass</fullName>
    </submittedName>
</protein>
<dbReference type="Gene3D" id="3.30.420.10">
    <property type="entry name" value="Ribonuclease H-like superfamily/Ribonuclease H"/>
    <property type="match status" value="1"/>
</dbReference>
<accession>A0ABQ5A4C5</accession>
<organism evidence="3 4">
    <name type="scientific">Tanacetum coccineum</name>
    <dbReference type="NCBI Taxonomy" id="301880"/>
    <lineage>
        <taxon>Eukaryota</taxon>
        <taxon>Viridiplantae</taxon>
        <taxon>Streptophyta</taxon>
        <taxon>Embryophyta</taxon>
        <taxon>Tracheophyta</taxon>
        <taxon>Spermatophyta</taxon>
        <taxon>Magnoliopsida</taxon>
        <taxon>eudicotyledons</taxon>
        <taxon>Gunneridae</taxon>
        <taxon>Pentapetalae</taxon>
        <taxon>asterids</taxon>
        <taxon>campanulids</taxon>
        <taxon>Asterales</taxon>
        <taxon>Asteraceae</taxon>
        <taxon>Asteroideae</taxon>
        <taxon>Anthemideae</taxon>
        <taxon>Anthemidinae</taxon>
        <taxon>Tanacetum</taxon>
    </lineage>
</organism>
<reference evidence="3" key="1">
    <citation type="journal article" date="2022" name="Int. J. Mol. Sci.">
        <title>Draft Genome of Tanacetum Coccineum: Genomic Comparison of Closely Related Tanacetum-Family Plants.</title>
        <authorList>
            <person name="Yamashiro T."/>
            <person name="Shiraishi A."/>
            <person name="Nakayama K."/>
            <person name="Satake H."/>
        </authorList>
    </citation>
    <scope>NUCLEOTIDE SEQUENCE</scope>
</reference>
<dbReference type="SUPFAM" id="SSF56672">
    <property type="entry name" value="DNA/RNA polymerases"/>
    <property type="match status" value="1"/>
</dbReference>
<dbReference type="InterPro" id="IPR012337">
    <property type="entry name" value="RNaseH-like_sf"/>
</dbReference>
<dbReference type="InterPro" id="IPR043502">
    <property type="entry name" value="DNA/RNA_pol_sf"/>
</dbReference>
<dbReference type="Pfam" id="PF00078">
    <property type="entry name" value="RVT_1"/>
    <property type="match status" value="1"/>
</dbReference>
<dbReference type="Pfam" id="PF00665">
    <property type="entry name" value="rve"/>
    <property type="match status" value="1"/>
</dbReference>
<name>A0ABQ5A4C5_9ASTR</name>
<dbReference type="EMBL" id="BQNB010011939">
    <property type="protein sequence ID" value="GJS97145.1"/>
    <property type="molecule type" value="Genomic_DNA"/>
</dbReference>
<dbReference type="PROSITE" id="PS50878">
    <property type="entry name" value="RT_POL"/>
    <property type="match status" value="1"/>
</dbReference>
<dbReference type="InterPro" id="IPR001584">
    <property type="entry name" value="Integrase_cat-core"/>
</dbReference>
<feature type="domain" description="Reverse transcriptase" evidence="1">
    <location>
        <begin position="5"/>
        <end position="282"/>
    </location>
</feature>
<dbReference type="CDD" id="cd01650">
    <property type="entry name" value="RT_nLTR_like"/>
    <property type="match status" value="1"/>
</dbReference>
<dbReference type="InterPro" id="IPR025724">
    <property type="entry name" value="GAG-pre-integrase_dom"/>
</dbReference>
<dbReference type="InterPro" id="IPR000477">
    <property type="entry name" value="RT_dom"/>
</dbReference>
<evidence type="ECO:0000313" key="3">
    <source>
        <dbReference type="EMBL" id="GJS97145.1"/>
    </source>
</evidence>
<dbReference type="Pfam" id="PF13966">
    <property type="entry name" value="zf-RVT"/>
    <property type="match status" value="1"/>
</dbReference>
<dbReference type="SUPFAM" id="SSF53098">
    <property type="entry name" value="Ribonuclease H-like"/>
    <property type="match status" value="1"/>
</dbReference>
<dbReference type="InterPro" id="IPR013103">
    <property type="entry name" value="RVT_2"/>
</dbReference>
<feature type="domain" description="Integrase catalytic" evidence="2">
    <location>
        <begin position="1136"/>
        <end position="1254"/>
    </location>
</feature>
<comment type="caution">
    <text evidence="3">The sequence shown here is derived from an EMBL/GenBank/DDBJ whole genome shotgun (WGS) entry which is preliminary data.</text>
</comment>
<sequence length="1516" mass="172920">MAVNHFFIHGEIPPGCNSSFIALIPKVPDANLVKDFRPISLIGSIYKIIAKILSNRLVNVLGDIVNEVQSAFIAERQMLDGPFILNEILQWCTKKKKKTLIFKVDFEKAFDSIRWDFLDDVLKEFGFRCKWRNWIQSCLTSSKGSILVNGCPTNEFQFYKGLKQGDPLSPFLFILVMESLHLSFQRIVNAGMFKGIVLDQSLCLSHMFYADDAIFLGEWSDGNISTLIHVLKCFFHASGLKINLNKSKIMGINVESAQVIQAAAKLGCLVLKCPFYYLGTRVGGSMTRVQAWQEIVEKVKSRLSKWKSKTLSIGGRLTLLKSVLGSIPVFHMSIFKVPSKVLHILESIRSHFFNGHDPGSKKASWVKWNNVLTDKKRGGLGVSSLFALNRGLMIKWVWKFLSQKDSLWTKVIVAIHGVGGKIHSEWTSTGKSCWLSILSEVRSLQRKGMYVFDYLTHKMGNGESTKFWLDHWHTRGIFKDIFPRLYALESSKDVTVSSKIGDTSLVCSFRRIPRGGIEQNQFDSLVELVRSVTIVPSADRWNWNLESTGIFSVASARRRIDEICLPNIGEETRWVKCVPIKINVLAWKIKTDALPTRFNISRRGIDIQDMSCPICDNAIESTDHLFFRCGLVRDIANKVLSWWNLDHANLNSYAEWKSWLVSIRMDSKLKKMFEGVWYSIWCLIKLRVAFHAINARRLPLASLVYTLVRPPMTTSSANNSVFRGFFEKQKLTGPNFIDWYRQLRIVLSIEDKLNYLEQPLPPTLVPAAGVKNSVCSTSRAGASSDCVRFSLLQARRRQYVSSYVLKMKSYIDNLERLVHPVSLNLGVSLIFISLCKEFDSFVQNYNMHNMGKTINELHAMLKLHEKTLPTNYAPALHVIRAGKVQKVNNKHKKTQPQLVARGKNQGKGKNKLAYAPKPKIPPLPKREVPAKDSVYIFTIELNTFLNRSWIYDTGYGTHISNTTQGLRASRKLKPGALSLYVGNGQREAVEAIDAFHLCLPSGLVIVLNNCHYAPSITRGVIFSFPVLYKRIFDDGYVNHFVDNAISVSMNNLVYFSVVLRDGIFEIDLSNSNTNDSSMYVVSNKRAKLDLDSALLWHCRLGHISKKHIEKLQHDGLLNSTGLRAFEKCVSCMSGKMARKPYTHQVERVKDLLGLIHTDVCGSFKITSRQGANYFVTFTDDFSRYGYVYLLKHKHEVFETFKVFQKEVDNQLGKTIKSLRFDRGGEYMSQEFLDHLKDHGIIAHRTHPYTPQHNGNNWLFLLLPTDNKVLVDRNAEFLENSLITQEASGSLEDLKIIQEEDTHPFIDTRLHHEEDDLEIDEPQSDIIPIRRSTMTRNAPIRMCLYIDAEEQELGDLGEPTTYKAALLDSESDKWFDAMNVEMQSMKDNEVWDLVNLHPNGKTVGSKWLLKKKTDMNGAVHTYKACLVAKGYTQTPGIDYEETFSPVADIRAIRILIAIAAFYDDEIWKMDVKTAFLSVYLSEEVYMKQPEGFVNPKYPNRVCKLKRFIYRLKQASRQ</sequence>
<dbReference type="Pfam" id="PF13976">
    <property type="entry name" value="gag_pre-integrs"/>
    <property type="match status" value="1"/>
</dbReference>
<dbReference type="PANTHER" id="PTHR33116:SF78">
    <property type="entry name" value="OS12G0587133 PROTEIN"/>
    <property type="match status" value="1"/>
</dbReference>
<keyword evidence="4" id="KW-1185">Reference proteome</keyword>
<gene>
    <name evidence="3" type="ORF">Tco_0804113</name>
</gene>
<dbReference type="InterPro" id="IPR026960">
    <property type="entry name" value="RVT-Znf"/>
</dbReference>
<dbReference type="Proteomes" id="UP001151760">
    <property type="component" value="Unassembled WGS sequence"/>
</dbReference>
<dbReference type="PROSITE" id="PS50994">
    <property type="entry name" value="INTEGRASE"/>
    <property type="match status" value="1"/>
</dbReference>
<proteinExistence type="predicted"/>